<sequence>MKSATSFISVLALVSVASATVPGCLIAAINKQPVPSDYKSICGAKVNEVKADISSACGSDDLTKVALKDFEDSCKAQGHPIDDSAVTTTTMTTTATVSSTHSVKATATDDATTSVPVVTTTTDAAAESTKEADKTAAATTAPEHTKNGAAPAPKETDVDCTTATAAFPPHWAATSATEVASTPVATHVPHAPGAAKPTGFATVSKPAAPLATGTGAPAPHGNGNGNGNGSAAPTGGNVPAAPSNPINFTGAASSNKLSAGLALVAGAFAFFL</sequence>
<evidence type="ECO:0000256" key="2">
    <source>
        <dbReference type="SAM" id="SignalP"/>
    </source>
</evidence>
<feature type="region of interest" description="Disordered" evidence="1">
    <location>
        <begin position="122"/>
        <end position="156"/>
    </location>
</feature>
<dbReference type="EMBL" id="AZGZ01000038">
    <property type="protein sequence ID" value="KZZ87126.1"/>
    <property type="molecule type" value="Genomic_DNA"/>
</dbReference>
<name>A0A167V6T8_9EURO</name>
<gene>
    <name evidence="3" type="ORF">AAP_05881</name>
</gene>
<feature type="compositionally biased region" description="Low complexity" evidence="1">
    <location>
        <begin position="206"/>
        <end position="221"/>
    </location>
</feature>
<evidence type="ECO:0000256" key="1">
    <source>
        <dbReference type="SAM" id="MobiDB-lite"/>
    </source>
</evidence>
<dbReference type="VEuPathDB" id="FungiDB:AAP_05881"/>
<protein>
    <submittedName>
        <fullName evidence="3">Uncharacterized protein</fullName>
    </submittedName>
</protein>
<proteinExistence type="predicted"/>
<dbReference type="OrthoDB" id="4207662at2759"/>
<organism evidence="3 4">
    <name type="scientific">Ascosphaera apis ARSEF 7405</name>
    <dbReference type="NCBI Taxonomy" id="392613"/>
    <lineage>
        <taxon>Eukaryota</taxon>
        <taxon>Fungi</taxon>
        <taxon>Dikarya</taxon>
        <taxon>Ascomycota</taxon>
        <taxon>Pezizomycotina</taxon>
        <taxon>Eurotiomycetes</taxon>
        <taxon>Eurotiomycetidae</taxon>
        <taxon>Onygenales</taxon>
        <taxon>Ascosphaeraceae</taxon>
        <taxon>Ascosphaera</taxon>
    </lineage>
</organism>
<evidence type="ECO:0000313" key="3">
    <source>
        <dbReference type="EMBL" id="KZZ87126.1"/>
    </source>
</evidence>
<reference evidence="3 4" key="1">
    <citation type="journal article" date="2016" name="Genome Biol. Evol.">
        <title>Divergent and convergent evolution of fungal pathogenicity.</title>
        <authorList>
            <person name="Shang Y."/>
            <person name="Xiao G."/>
            <person name="Zheng P."/>
            <person name="Cen K."/>
            <person name="Zhan S."/>
            <person name="Wang C."/>
        </authorList>
    </citation>
    <scope>NUCLEOTIDE SEQUENCE [LARGE SCALE GENOMIC DNA]</scope>
    <source>
        <strain evidence="3 4">ARSEF 7405</strain>
    </source>
</reference>
<feature type="signal peptide" evidence="2">
    <location>
        <begin position="1"/>
        <end position="19"/>
    </location>
</feature>
<evidence type="ECO:0000313" key="4">
    <source>
        <dbReference type="Proteomes" id="UP000242877"/>
    </source>
</evidence>
<comment type="caution">
    <text evidence="3">The sequence shown here is derived from an EMBL/GenBank/DDBJ whole genome shotgun (WGS) entry which is preliminary data.</text>
</comment>
<feature type="chain" id="PRO_5007893335" evidence="2">
    <location>
        <begin position="20"/>
        <end position="272"/>
    </location>
</feature>
<dbReference type="Proteomes" id="UP000242877">
    <property type="component" value="Unassembled WGS sequence"/>
</dbReference>
<keyword evidence="2" id="KW-0732">Signal</keyword>
<feature type="region of interest" description="Disordered" evidence="1">
    <location>
        <begin position="204"/>
        <end position="238"/>
    </location>
</feature>
<accession>A0A167V6T8</accession>
<keyword evidence="4" id="KW-1185">Reference proteome</keyword>
<dbReference type="AlphaFoldDB" id="A0A167V6T8"/>